<dbReference type="AlphaFoldDB" id="A0A366HRU4"/>
<evidence type="ECO:0000256" key="2">
    <source>
        <dbReference type="ARBA" id="ARBA00011123"/>
    </source>
</evidence>
<evidence type="ECO:0000259" key="11">
    <source>
        <dbReference type="Pfam" id="PF01425"/>
    </source>
</evidence>
<dbReference type="InterPro" id="IPR020556">
    <property type="entry name" value="Amidase_CS"/>
</dbReference>
<evidence type="ECO:0000256" key="4">
    <source>
        <dbReference type="ARBA" id="ARBA00014428"/>
    </source>
</evidence>
<dbReference type="PROSITE" id="PS00571">
    <property type="entry name" value="AMIDASES"/>
    <property type="match status" value="1"/>
</dbReference>
<dbReference type="EMBL" id="QNRR01000002">
    <property type="protein sequence ID" value="RBP45623.1"/>
    <property type="molecule type" value="Genomic_DNA"/>
</dbReference>
<evidence type="ECO:0000256" key="9">
    <source>
        <dbReference type="ARBA" id="ARBA00047407"/>
    </source>
</evidence>
<keyword evidence="8 10" id="KW-0648">Protein biosynthesis</keyword>
<comment type="subunit">
    <text evidence="2 10">Heterotrimer of A, B and C subunits.</text>
</comment>
<dbReference type="SUPFAM" id="SSF75304">
    <property type="entry name" value="Amidase signature (AS) enzymes"/>
    <property type="match status" value="1"/>
</dbReference>
<dbReference type="HAMAP" id="MF_00120">
    <property type="entry name" value="GatA"/>
    <property type="match status" value="1"/>
</dbReference>
<keyword evidence="12" id="KW-0808">Transferase</keyword>
<feature type="domain" description="Amidase" evidence="11">
    <location>
        <begin position="65"/>
        <end position="509"/>
    </location>
</feature>
<comment type="similarity">
    <text evidence="1 10">Belongs to the amidase family. GatA subfamily.</text>
</comment>
<feature type="active site" description="Charge relay system" evidence="10">
    <location>
        <position position="187"/>
    </location>
</feature>
<evidence type="ECO:0000256" key="5">
    <source>
        <dbReference type="ARBA" id="ARBA00022598"/>
    </source>
</evidence>
<accession>A0A366HRU4</accession>
<comment type="caution">
    <text evidence="12">The sequence shown here is derived from an EMBL/GenBank/DDBJ whole genome shotgun (WGS) entry which is preliminary data.</text>
</comment>
<evidence type="ECO:0000256" key="6">
    <source>
        <dbReference type="ARBA" id="ARBA00022741"/>
    </source>
</evidence>
<evidence type="ECO:0000256" key="8">
    <source>
        <dbReference type="ARBA" id="ARBA00022917"/>
    </source>
</evidence>
<feature type="active site" description="Acyl-ester intermediate" evidence="10">
    <location>
        <position position="211"/>
    </location>
</feature>
<dbReference type="EC" id="6.3.5.7" evidence="3 10"/>
<proteinExistence type="inferred from homology"/>
<protein>
    <recommendedName>
        <fullName evidence="4 10">Glutamyl-tRNA(Gln) amidotransferase subunit A</fullName>
        <shortName evidence="10">Glu-ADT subunit A</shortName>
        <ecNumber evidence="3 10">6.3.5.7</ecNumber>
    </recommendedName>
</protein>
<sequence>MRLANRRASSSSPVWWRSSLHLLAASLFSFSISLIPSPSVSLSESTIAQLRKQLKSGDITPADIIKDLHQGMEKVNESLGAYISYDVEAALKEAETADLSLPLGGIPIAVKDNINVKGQPCTCGSKFLDENYTAPYNATSIDLLRKGGAIPFGRANMDEFAMGSSTENSAFFPARNPWDLARVPGGSSGGSATAVGANIALAALGSDTGGSIRQPAAFCGNVGIKPTYGRVSRYGLVAFASSLDQIGPITKTVEDAALVLNHLCGHDARDSTSLKVEVPDFTSALGQDLKGLRIGIAKEHFIDGIHPGIREAVEKAVKQMESLGATIVDISLPHTDIGIATYYILAPAEASANLARFDGVRYGHRAEVPADVENDKRLLYHYQKTRSEGFGPEVKRRILLGTYVLSSGYYDAYYVKAQKARTLVRRDFTEAFEKVDLVVSPTTPVPPFKIGAFRDDPLSLYLEDLFTIPANLAGLPAISVPCGMIQHEGVELPVGLHLTAKPLDEVTVLRAAHAYEQATEWHKRRAPGV</sequence>
<dbReference type="InterPro" id="IPR023631">
    <property type="entry name" value="Amidase_dom"/>
</dbReference>
<evidence type="ECO:0000313" key="12">
    <source>
        <dbReference type="EMBL" id="RBP45623.1"/>
    </source>
</evidence>
<dbReference type="PANTHER" id="PTHR11895:SF151">
    <property type="entry name" value="GLUTAMYL-TRNA(GLN) AMIDOTRANSFERASE SUBUNIT A"/>
    <property type="match status" value="1"/>
</dbReference>
<comment type="catalytic activity">
    <reaction evidence="9 10">
        <text>L-glutamyl-tRNA(Gln) + L-glutamine + ATP + H2O = L-glutaminyl-tRNA(Gln) + L-glutamate + ADP + phosphate + H(+)</text>
        <dbReference type="Rhea" id="RHEA:17521"/>
        <dbReference type="Rhea" id="RHEA-COMP:9681"/>
        <dbReference type="Rhea" id="RHEA-COMP:9684"/>
        <dbReference type="ChEBI" id="CHEBI:15377"/>
        <dbReference type="ChEBI" id="CHEBI:15378"/>
        <dbReference type="ChEBI" id="CHEBI:29985"/>
        <dbReference type="ChEBI" id="CHEBI:30616"/>
        <dbReference type="ChEBI" id="CHEBI:43474"/>
        <dbReference type="ChEBI" id="CHEBI:58359"/>
        <dbReference type="ChEBI" id="CHEBI:78520"/>
        <dbReference type="ChEBI" id="CHEBI:78521"/>
        <dbReference type="ChEBI" id="CHEBI:456216"/>
        <dbReference type="EC" id="6.3.5.7"/>
    </reaction>
</comment>
<dbReference type="Pfam" id="PF01425">
    <property type="entry name" value="Amidase"/>
    <property type="match status" value="1"/>
</dbReference>
<dbReference type="InterPro" id="IPR004412">
    <property type="entry name" value="GatA"/>
</dbReference>
<feature type="active site" description="Charge relay system" evidence="10">
    <location>
        <position position="111"/>
    </location>
</feature>
<dbReference type="PANTHER" id="PTHR11895">
    <property type="entry name" value="TRANSAMIDASE"/>
    <property type="match status" value="1"/>
</dbReference>
<name>A0A366HRU4_9BACT</name>
<dbReference type="GO" id="GO:0006412">
    <property type="term" value="P:translation"/>
    <property type="evidence" value="ECO:0007669"/>
    <property type="project" value="UniProtKB-UniRule"/>
</dbReference>
<comment type="function">
    <text evidence="10">Allows the formation of correctly charged Gln-tRNA(Gln) through the transamidation of misacylated Glu-tRNA(Gln) in organisms which lack glutaminyl-tRNA synthetase. The reaction takes place in the presence of glutamine and ATP through an activated gamma-phospho-Glu-tRNA(Gln).</text>
</comment>
<evidence type="ECO:0000256" key="7">
    <source>
        <dbReference type="ARBA" id="ARBA00022840"/>
    </source>
</evidence>
<dbReference type="GO" id="GO:0030956">
    <property type="term" value="C:glutamyl-tRNA(Gln) amidotransferase complex"/>
    <property type="evidence" value="ECO:0007669"/>
    <property type="project" value="InterPro"/>
</dbReference>
<dbReference type="GO" id="GO:0050567">
    <property type="term" value="F:glutaminyl-tRNA synthase (glutamine-hydrolyzing) activity"/>
    <property type="evidence" value="ECO:0007669"/>
    <property type="project" value="UniProtKB-UniRule"/>
</dbReference>
<organism evidence="12 13">
    <name type="scientific">Roseimicrobium gellanilyticum</name>
    <dbReference type="NCBI Taxonomy" id="748857"/>
    <lineage>
        <taxon>Bacteria</taxon>
        <taxon>Pseudomonadati</taxon>
        <taxon>Verrucomicrobiota</taxon>
        <taxon>Verrucomicrobiia</taxon>
        <taxon>Verrucomicrobiales</taxon>
        <taxon>Verrucomicrobiaceae</taxon>
        <taxon>Roseimicrobium</taxon>
    </lineage>
</organism>
<keyword evidence="7 10" id="KW-0067">ATP-binding</keyword>
<reference evidence="12 13" key="1">
    <citation type="submission" date="2018-06" db="EMBL/GenBank/DDBJ databases">
        <title>Genomic Encyclopedia of Type Strains, Phase IV (KMG-IV): sequencing the most valuable type-strain genomes for metagenomic binning, comparative biology and taxonomic classification.</title>
        <authorList>
            <person name="Goeker M."/>
        </authorList>
    </citation>
    <scope>NUCLEOTIDE SEQUENCE [LARGE SCALE GENOMIC DNA]</scope>
    <source>
        <strain evidence="12 13">DSM 25532</strain>
    </source>
</reference>
<keyword evidence="5 10" id="KW-0436">Ligase</keyword>
<gene>
    <name evidence="10" type="primary">gatA</name>
    <name evidence="12" type="ORF">DES53_1025</name>
</gene>
<dbReference type="GO" id="GO:0005524">
    <property type="term" value="F:ATP binding"/>
    <property type="evidence" value="ECO:0007669"/>
    <property type="project" value="UniProtKB-KW"/>
</dbReference>
<dbReference type="GO" id="GO:0016740">
    <property type="term" value="F:transferase activity"/>
    <property type="evidence" value="ECO:0007669"/>
    <property type="project" value="UniProtKB-KW"/>
</dbReference>
<dbReference type="Proteomes" id="UP000253426">
    <property type="component" value="Unassembled WGS sequence"/>
</dbReference>
<evidence type="ECO:0000256" key="10">
    <source>
        <dbReference type="HAMAP-Rule" id="MF_00120"/>
    </source>
</evidence>
<keyword evidence="13" id="KW-1185">Reference proteome</keyword>
<dbReference type="InterPro" id="IPR000120">
    <property type="entry name" value="Amidase"/>
</dbReference>
<evidence type="ECO:0000256" key="1">
    <source>
        <dbReference type="ARBA" id="ARBA00008069"/>
    </source>
</evidence>
<dbReference type="NCBIfam" id="TIGR00132">
    <property type="entry name" value="gatA"/>
    <property type="match status" value="1"/>
</dbReference>
<dbReference type="Gene3D" id="3.90.1300.10">
    <property type="entry name" value="Amidase signature (AS) domain"/>
    <property type="match status" value="1"/>
</dbReference>
<evidence type="ECO:0000313" key="13">
    <source>
        <dbReference type="Proteomes" id="UP000253426"/>
    </source>
</evidence>
<keyword evidence="6 10" id="KW-0547">Nucleotide-binding</keyword>
<evidence type="ECO:0000256" key="3">
    <source>
        <dbReference type="ARBA" id="ARBA00012739"/>
    </source>
</evidence>
<dbReference type="InterPro" id="IPR036928">
    <property type="entry name" value="AS_sf"/>
</dbReference>